<comment type="cofactor">
    <cofactor evidence="11">
        <name>Mg(2+)</name>
        <dbReference type="ChEBI" id="CHEBI:18420"/>
    </cofactor>
    <cofactor evidence="11">
        <name>Mn(2+)</name>
        <dbReference type="ChEBI" id="CHEBI:29035"/>
    </cofactor>
    <text evidence="11">Magnesium. Can also use manganese.</text>
</comment>
<evidence type="ECO:0000256" key="2">
    <source>
        <dbReference type="ARBA" id="ARBA00016337"/>
    </source>
</evidence>
<dbReference type="PANTHER" id="PTHR30040:SF2">
    <property type="entry name" value="FAD:PROTEIN FMN TRANSFERASE"/>
    <property type="match status" value="1"/>
</dbReference>
<evidence type="ECO:0000256" key="4">
    <source>
        <dbReference type="ARBA" id="ARBA00022679"/>
    </source>
</evidence>
<evidence type="ECO:0000313" key="14">
    <source>
        <dbReference type="Proteomes" id="UP000654993"/>
    </source>
</evidence>
<keyword evidence="4 10" id="KW-0808">Transferase</keyword>
<evidence type="ECO:0000256" key="12">
    <source>
        <dbReference type="RuleBase" id="RU363002"/>
    </source>
</evidence>
<dbReference type="Proteomes" id="UP000654993">
    <property type="component" value="Unassembled WGS sequence"/>
</dbReference>
<comment type="similarity">
    <text evidence="10 12">Belongs to the ApbE family.</text>
</comment>
<keyword evidence="14" id="KW-1185">Reference proteome</keyword>
<comment type="catalytic activity">
    <reaction evidence="9 10 12">
        <text>L-threonyl-[protein] + FAD = FMN-L-threonyl-[protein] + AMP + H(+)</text>
        <dbReference type="Rhea" id="RHEA:36847"/>
        <dbReference type="Rhea" id="RHEA-COMP:11060"/>
        <dbReference type="Rhea" id="RHEA-COMP:11061"/>
        <dbReference type="ChEBI" id="CHEBI:15378"/>
        <dbReference type="ChEBI" id="CHEBI:30013"/>
        <dbReference type="ChEBI" id="CHEBI:57692"/>
        <dbReference type="ChEBI" id="CHEBI:74257"/>
        <dbReference type="ChEBI" id="CHEBI:456215"/>
        <dbReference type="EC" id="2.7.1.180"/>
    </reaction>
</comment>
<accession>A0A916VFW3</accession>
<dbReference type="PIRSF" id="PIRSF006268">
    <property type="entry name" value="ApbE"/>
    <property type="match status" value="1"/>
</dbReference>
<feature type="binding site" evidence="11">
    <location>
        <position position="187"/>
    </location>
    <ligand>
        <name>Mg(2+)</name>
        <dbReference type="ChEBI" id="CHEBI:18420"/>
    </ligand>
</feature>
<dbReference type="InterPro" id="IPR003374">
    <property type="entry name" value="ApbE-like_sf"/>
</dbReference>
<dbReference type="GO" id="GO:0005886">
    <property type="term" value="C:plasma membrane"/>
    <property type="evidence" value="ECO:0007669"/>
    <property type="project" value="UniProtKB-SubCell"/>
</dbReference>
<comment type="subcellular location">
    <subcellularLocation>
        <location evidence="12">Cell inner membrane</location>
        <topology evidence="12">Lipid-anchor</topology>
        <orientation evidence="12">Periplasmic side</orientation>
    </subcellularLocation>
</comment>
<evidence type="ECO:0000256" key="3">
    <source>
        <dbReference type="ARBA" id="ARBA00022630"/>
    </source>
</evidence>
<comment type="caution">
    <text evidence="13">The sequence shown here is derived from an EMBL/GenBank/DDBJ whole genome shotgun (WGS) entry which is preliminary data.</text>
</comment>
<dbReference type="PANTHER" id="PTHR30040">
    <property type="entry name" value="THIAMINE BIOSYNTHESIS LIPOPROTEIN APBE"/>
    <property type="match status" value="1"/>
</dbReference>
<evidence type="ECO:0000256" key="10">
    <source>
        <dbReference type="PIRNR" id="PIRNR006268"/>
    </source>
</evidence>
<feature type="binding site" evidence="11">
    <location>
        <position position="305"/>
    </location>
    <ligand>
        <name>Mg(2+)</name>
        <dbReference type="ChEBI" id="CHEBI:18420"/>
    </ligand>
</feature>
<dbReference type="SUPFAM" id="SSF143631">
    <property type="entry name" value="ApbE-like"/>
    <property type="match status" value="1"/>
</dbReference>
<evidence type="ECO:0000256" key="7">
    <source>
        <dbReference type="ARBA" id="ARBA00022842"/>
    </source>
</evidence>
<dbReference type="PROSITE" id="PS51257">
    <property type="entry name" value="PROKAR_LIPOPROTEIN"/>
    <property type="match status" value="1"/>
</dbReference>
<evidence type="ECO:0000313" key="13">
    <source>
        <dbReference type="EMBL" id="GFR36980.1"/>
    </source>
</evidence>
<evidence type="ECO:0000256" key="5">
    <source>
        <dbReference type="ARBA" id="ARBA00022723"/>
    </source>
</evidence>
<dbReference type="EMBL" id="BMAQ01000002">
    <property type="protein sequence ID" value="GFR36980.1"/>
    <property type="molecule type" value="Genomic_DNA"/>
</dbReference>
<feature type="binding site" evidence="11">
    <location>
        <position position="301"/>
    </location>
    <ligand>
        <name>Mg(2+)</name>
        <dbReference type="ChEBI" id="CHEBI:18420"/>
    </ligand>
</feature>
<gene>
    <name evidence="13" type="ORF">PRECH8_02760</name>
</gene>
<dbReference type="Pfam" id="PF02424">
    <property type="entry name" value="ApbE"/>
    <property type="match status" value="1"/>
</dbReference>
<sequence length="357" mass="38860">MLTKKMKDFIASKPAMKIMICLLGFALLLGCSDDGTSPANQIQSQTYFIFDTIVTVRIYDEKAGDQHFAAIEDILEDIDAKMNRNLASSEIAKVNAMSGKEPVQVSPETLEVVKTAAAFAELSSGRFDPTIGPLVDLWGIGGDSPKIPSEAELQEAMALVDYREMEIDEEAGTIYLKQQGMSLDLGGIAKGYAADRISAYLSEAGFESAIIDLGGNILAKGIKPNGSLWTIGVQDPDETRGTTVATIRVEDKTVVSSGVYERYFIQDGVRYHHIFDTQTGYPVDNELLSVTIVTDRSMDADALSTAVFALGLEQGLEFVATLDEVEAIFVTEDKKVYPSEGLKGKLEMTSEEYTLIE</sequence>
<evidence type="ECO:0000256" key="6">
    <source>
        <dbReference type="ARBA" id="ARBA00022827"/>
    </source>
</evidence>
<keyword evidence="6 10" id="KW-0274">FAD</keyword>
<proteinExistence type="inferred from homology"/>
<reference evidence="13" key="1">
    <citation type="submission" date="2020-08" db="EMBL/GenBank/DDBJ databases">
        <authorList>
            <person name="Uke A."/>
            <person name="Chhe C."/>
            <person name="Baramee S."/>
            <person name="Kosugi A."/>
        </authorList>
    </citation>
    <scope>NUCLEOTIDE SEQUENCE</scope>
    <source>
        <strain evidence="13">DA-C8</strain>
    </source>
</reference>
<dbReference type="AlphaFoldDB" id="A0A916VFW3"/>
<evidence type="ECO:0000256" key="9">
    <source>
        <dbReference type="ARBA" id="ARBA00048540"/>
    </source>
</evidence>
<protein>
    <recommendedName>
        <fullName evidence="2 10">FAD:protein FMN transferase</fullName>
        <ecNumber evidence="1 10">2.7.1.180</ecNumber>
    </recommendedName>
    <alternativeName>
        <fullName evidence="8 10">Flavin transferase</fullName>
    </alternativeName>
</protein>
<organism evidence="13 14">
    <name type="scientific">Insulibacter thermoxylanivorax</name>
    <dbReference type="NCBI Taxonomy" id="2749268"/>
    <lineage>
        <taxon>Bacteria</taxon>
        <taxon>Bacillati</taxon>
        <taxon>Bacillota</taxon>
        <taxon>Bacilli</taxon>
        <taxon>Bacillales</taxon>
        <taxon>Paenibacillaceae</taxon>
        <taxon>Insulibacter</taxon>
    </lineage>
</organism>
<keyword evidence="3 10" id="KW-0285">Flavoprotein</keyword>
<evidence type="ECO:0000256" key="1">
    <source>
        <dbReference type="ARBA" id="ARBA00011955"/>
    </source>
</evidence>
<keyword evidence="12" id="KW-0997">Cell inner membrane</keyword>
<keyword evidence="5 10" id="KW-0479">Metal-binding</keyword>
<comment type="function">
    <text evidence="12">Flavin transferase that catalyzes the transfer of the FMN moiety of FAD and its covalent binding to the hydroxyl group of a threonine residue in a target flavoprotein.</text>
</comment>
<reference evidence="13" key="2">
    <citation type="journal article" date="2021" name="Data Brief">
        <title>Draft genome sequence data of the facultative, thermophilic, xylanolytic bacterium Paenibacillus sp. strain DA-C8.</title>
        <authorList>
            <person name="Chhe C."/>
            <person name="Uke A."/>
            <person name="Baramee S."/>
            <person name="Ungkulpasvich U."/>
            <person name="Tachaapaikoon C."/>
            <person name="Pason P."/>
            <person name="Waeonukul R."/>
            <person name="Ratanakhanokchai K."/>
            <person name="Kosugi A."/>
        </authorList>
    </citation>
    <scope>NUCLEOTIDE SEQUENCE</scope>
    <source>
        <strain evidence="13">DA-C8</strain>
    </source>
</reference>
<dbReference type="Gene3D" id="3.10.520.10">
    <property type="entry name" value="ApbE-like domains"/>
    <property type="match status" value="1"/>
</dbReference>
<dbReference type="GO" id="GO:0016740">
    <property type="term" value="F:transferase activity"/>
    <property type="evidence" value="ECO:0007669"/>
    <property type="project" value="UniProtKB-UniRule"/>
</dbReference>
<dbReference type="RefSeq" id="WP_242457373.1">
    <property type="nucleotide sequence ID" value="NZ_BMAQ01000002.1"/>
</dbReference>
<evidence type="ECO:0000256" key="8">
    <source>
        <dbReference type="ARBA" id="ARBA00031306"/>
    </source>
</evidence>
<name>A0A916VFW3_9BACL</name>
<evidence type="ECO:0000256" key="11">
    <source>
        <dbReference type="PIRSR" id="PIRSR006268-2"/>
    </source>
</evidence>
<keyword evidence="12" id="KW-1003">Cell membrane</keyword>
<dbReference type="GO" id="GO:0046872">
    <property type="term" value="F:metal ion binding"/>
    <property type="evidence" value="ECO:0007669"/>
    <property type="project" value="UniProtKB-UniRule"/>
</dbReference>
<dbReference type="InterPro" id="IPR024932">
    <property type="entry name" value="ApbE"/>
</dbReference>
<dbReference type="EC" id="2.7.1.180" evidence="1 10"/>
<keyword evidence="12" id="KW-0449">Lipoprotein</keyword>
<keyword evidence="12" id="KW-0472">Membrane</keyword>
<keyword evidence="7 10" id="KW-0460">Magnesium</keyword>